<evidence type="ECO:0000256" key="9">
    <source>
        <dbReference type="RuleBase" id="RU363064"/>
    </source>
</evidence>
<dbReference type="InterPro" id="IPR001463">
    <property type="entry name" value="Na/Ala_symport"/>
</dbReference>
<comment type="caution">
    <text evidence="10">The sequence shown here is derived from an EMBL/GenBank/DDBJ whole genome shotgun (WGS) entry which is preliminary data.</text>
</comment>
<organism evidence="10 11">
    <name type="scientific">Hornefia porci</name>
    <dbReference type="NCBI Taxonomy" id="2652292"/>
    <lineage>
        <taxon>Bacteria</taxon>
        <taxon>Bacillati</taxon>
        <taxon>Bacillota</taxon>
        <taxon>Clostridia</taxon>
        <taxon>Peptostreptococcales</taxon>
        <taxon>Anaerovoracaceae</taxon>
        <taxon>Hornefia</taxon>
    </lineage>
</organism>
<protein>
    <submittedName>
        <fullName evidence="10">ACGS family amino acid carrier protein</fullName>
    </submittedName>
</protein>
<feature type="transmembrane region" description="Helical" evidence="9">
    <location>
        <begin position="14"/>
        <end position="33"/>
    </location>
</feature>
<dbReference type="GO" id="GO:0005283">
    <property type="term" value="F:amino acid:sodium symporter activity"/>
    <property type="evidence" value="ECO:0007669"/>
    <property type="project" value="InterPro"/>
</dbReference>
<dbReference type="Proteomes" id="UP000187404">
    <property type="component" value="Unassembled WGS sequence"/>
</dbReference>
<feature type="transmembrane region" description="Helical" evidence="9">
    <location>
        <begin position="147"/>
        <end position="167"/>
    </location>
</feature>
<accession>A0A1Q9JI55</accession>
<feature type="transmembrane region" description="Helical" evidence="9">
    <location>
        <begin position="350"/>
        <end position="374"/>
    </location>
</feature>
<evidence type="ECO:0000313" key="11">
    <source>
        <dbReference type="Proteomes" id="UP000187404"/>
    </source>
</evidence>
<evidence type="ECO:0000256" key="4">
    <source>
        <dbReference type="ARBA" id="ARBA00022475"/>
    </source>
</evidence>
<evidence type="ECO:0000256" key="2">
    <source>
        <dbReference type="ARBA" id="ARBA00009261"/>
    </source>
</evidence>
<feature type="transmembrane region" description="Helical" evidence="9">
    <location>
        <begin position="386"/>
        <end position="406"/>
    </location>
</feature>
<evidence type="ECO:0000256" key="1">
    <source>
        <dbReference type="ARBA" id="ARBA00004651"/>
    </source>
</evidence>
<keyword evidence="4 9" id="KW-1003">Cell membrane</keyword>
<feature type="transmembrane region" description="Helical" evidence="9">
    <location>
        <begin position="307"/>
        <end position="330"/>
    </location>
</feature>
<dbReference type="Pfam" id="PF01235">
    <property type="entry name" value="Na_Ala_symp"/>
    <property type="match status" value="1"/>
</dbReference>
<dbReference type="EMBL" id="MJIE01000001">
    <property type="protein sequence ID" value="OLR55883.1"/>
    <property type="molecule type" value="Genomic_DNA"/>
</dbReference>
<evidence type="ECO:0000256" key="5">
    <source>
        <dbReference type="ARBA" id="ARBA00022692"/>
    </source>
</evidence>
<keyword evidence="3 9" id="KW-0813">Transport</keyword>
<keyword evidence="8 9" id="KW-0472">Membrane</keyword>
<dbReference type="RefSeq" id="WP_075712950.1">
    <property type="nucleotide sequence ID" value="NZ_MJIE01000001.1"/>
</dbReference>
<name>A0A1Q9JI55_9FIRM</name>
<dbReference type="NCBIfam" id="TIGR00835">
    <property type="entry name" value="agcS"/>
    <property type="match status" value="1"/>
</dbReference>
<dbReference type="Gene3D" id="1.20.1740.10">
    <property type="entry name" value="Amino acid/polyamine transporter I"/>
    <property type="match status" value="1"/>
</dbReference>
<dbReference type="PROSITE" id="PS00873">
    <property type="entry name" value="NA_ALANINE_SYMP"/>
    <property type="match status" value="1"/>
</dbReference>
<dbReference type="FunFam" id="1.20.1740.10:FF:000004">
    <property type="entry name" value="Sodium:alanine symporter family protein"/>
    <property type="match status" value="1"/>
</dbReference>
<keyword evidence="5 9" id="KW-0812">Transmembrane</keyword>
<comment type="subcellular location">
    <subcellularLocation>
        <location evidence="1 9">Cell membrane</location>
        <topology evidence="1 9">Multi-pass membrane protein</topology>
    </subcellularLocation>
</comment>
<evidence type="ECO:0000256" key="6">
    <source>
        <dbReference type="ARBA" id="ARBA00022847"/>
    </source>
</evidence>
<feature type="transmembrane region" description="Helical" evidence="9">
    <location>
        <begin position="179"/>
        <end position="200"/>
    </location>
</feature>
<feature type="transmembrane region" description="Helical" evidence="9">
    <location>
        <begin position="418"/>
        <end position="436"/>
    </location>
</feature>
<dbReference type="OrthoDB" id="9804874at2"/>
<evidence type="ECO:0000313" key="10">
    <source>
        <dbReference type="EMBL" id="OLR55883.1"/>
    </source>
</evidence>
<gene>
    <name evidence="10" type="ORF">BHK98_07305</name>
</gene>
<comment type="similarity">
    <text evidence="2 9">Belongs to the alanine or glycine:cation symporter (AGCS) (TC 2.A.25) family.</text>
</comment>
<keyword evidence="7 9" id="KW-1133">Transmembrane helix</keyword>
<dbReference type="STRING" id="1261640.BHK98_07305"/>
<dbReference type="PRINTS" id="PR00175">
    <property type="entry name" value="NAALASMPORT"/>
</dbReference>
<reference evidence="10 11" key="1">
    <citation type="journal article" date="2016" name="Appl. Environ. Microbiol.">
        <title>Function and Phylogeny of Bacterial Butyryl Coenzyme A:Acetate Transferases and Their Diversity in the Proximal Colon of Swine.</title>
        <authorList>
            <person name="Trachsel J."/>
            <person name="Bayles D.O."/>
            <person name="Looft T."/>
            <person name="Levine U.Y."/>
            <person name="Allen H.K."/>
        </authorList>
    </citation>
    <scope>NUCLEOTIDE SEQUENCE [LARGE SCALE GENOMIC DNA]</scope>
    <source>
        <strain evidence="10 11">68-3-10</strain>
    </source>
</reference>
<dbReference type="AlphaFoldDB" id="A0A1Q9JI55"/>
<feature type="transmembrane region" description="Helical" evidence="9">
    <location>
        <begin position="212"/>
        <end position="231"/>
    </location>
</feature>
<feature type="transmembrane region" description="Helical" evidence="9">
    <location>
        <begin position="71"/>
        <end position="92"/>
    </location>
</feature>
<feature type="transmembrane region" description="Helical" evidence="9">
    <location>
        <begin position="243"/>
        <end position="263"/>
    </location>
</feature>
<dbReference type="PANTHER" id="PTHR30330:SF3">
    <property type="entry name" value="TRANSCRIPTIONAL REGULATOR, LRP FAMILY"/>
    <property type="match status" value="1"/>
</dbReference>
<dbReference type="PANTHER" id="PTHR30330">
    <property type="entry name" value="AGSS FAMILY TRANSPORTER, SODIUM-ALANINE"/>
    <property type="match status" value="1"/>
</dbReference>
<evidence type="ECO:0000256" key="3">
    <source>
        <dbReference type="ARBA" id="ARBA00022448"/>
    </source>
</evidence>
<keyword evidence="11" id="KW-1185">Reference proteome</keyword>
<proteinExistence type="inferred from homology"/>
<sequence length="461" mass="49198">MRIVYAVNDQINGIVWGPYMVLLLVGVGVYLTIRLNFIQFRRFGYIWKNTIGKAFAKSNGEGSISSAQAGLTSIAAVVGTGNIAGVATAIAIGGPGAIFWMWVSAIFGMATKFSEISLGIHYREKRPDGTFAGGAMYYIDKGLHQKWLAGFFSVMVIIAYFVVGAIVDTNSICLSVQAQYGIPPIATGIAFSVLTAVVILGGIKRIGEVCQFLTPIMTGIYIVAGIMIIMLNIREVPSAFAEIFKGAFCPQGAVGGFAGTTIIQCMTKGMARGLFSNEAGLGSSPIIHSSAKVNYPTEQGIWGATEVFLDTLIIATITGLAIVISGAWTSGLSGSALTMKAFEMTLPGTIGSYIVMISAILFGYSCLISANYYCERSADYLFGTKSVVPIRITWCVFIIIGSIGGLEFVWDLADTCNGLMAIPNLIALILLSPKVAKLTKRYFRSVDDGVVLPIHDDEMAE</sequence>
<evidence type="ECO:0000256" key="7">
    <source>
        <dbReference type="ARBA" id="ARBA00022989"/>
    </source>
</evidence>
<evidence type="ECO:0000256" key="8">
    <source>
        <dbReference type="ARBA" id="ARBA00023136"/>
    </source>
</evidence>
<dbReference type="GO" id="GO:0005886">
    <property type="term" value="C:plasma membrane"/>
    <property type="evidence" value="ECO:0007669"/>
    <property type="project" value="UniProtKB-SubCell"/>
</dbReference>
<keyword evidence="6 9" id="KW-0769">Symport</keyword>